<evidence type="ECO:0000313" key="2">
    <source>
        <dbReference type="EMBL" id="KOM38970.1"/>
    </source>
</evidence>
<dbReference type="Proteomes" id="UP000053144">
    <property type="component" value="Chromosome 3"/>
</dbReference>
<protein>
    <submittedName>
        <fullName evidence="2">Uncharacterized protein</fullName>
    </submittedName>
</protein>
<dbReference type="Gramene" id="KOM38970">
    <property type="protein sequence ID" value="KOM38970"/>
    <property type="gene ID" value="LR48_Vigan03g235200"/>
</dbReference>
<name>A0A0L9U859_PHAAN</name>
<reference evidence="3" key="1">
    <citation type="journal article" date="2015" name="Proc. Natl. Acad. Sci. U.S.A.">
        <title>Genome sequencing of adzuki bean (Vigna angularis) provides insight into high starch and low fat accumulation and domestication.</title>
        <authorList>
            <person name="Yang K."/>
            <person name="Tian Z."/>
            <person name="Chen C."/>
            <person name="Luo L."/>
            <person name="Zhao B."/>
            <person name="Wang Z."/>
            <person name="Yu L."/>
            <person name="Li Y."/>
            <person name="Sun Y."/>
            <person name="Li W."/>
            <person name="Chen Y."/>
            <person name="Li Y."/>
            <person name="Zhang Y."/>
            <person name="Ai D."/>
            <person name="Zhao J."/>
            <person name="Shang C."/>
            <person name="Ma Y."/>
            <person name="Wu B."/>
            <person name="Wang M."/>
            <person name="Gao L."/>
            <person name="Sun D."/>
            <person name="Zhang P."/>
            <person name="Guo F."/>
            <person name="Wang W."/>
            <person name="Li Y."/>
            <person name="Wang J."/>
            <person name="Varshney R.K."/>
            <person name="Wang J."/>
            <person name="Ling H.Q."/>
            <person name="Wan P."/>
        </authorList>
    </citation>
    <scope>NUCLEOTIDE SEQUENCE</scope>
    <source>
        <strain evidence="3">cv. Jingnong 6</strain>
    </source>
</reference>
<dbReference type="AlphaFoldDB" id="A0A0L9U859"/>
<dbReference type="EMBL" id="CM003373">
    <property type="protein sequence ID" value="KOM38970.1"/>
    <property type="molecule type" value="Genomic_DNA"/>
</dbReference>
<evidence type="ECO:0000313" key="3">
    <source>
        <dbReference type="Proteomes" id="UP000053144"/>
    </source>
</evidence>
<accession>A0A0L9U859</accession>
<proteinExistence type="predicted"/>
<gene>
    <name evidence="2" type="ORF">LR48_Vigan03g235200</name>
</gene>
<feature type="region of interest" description="Disordered" evidence="1">
    <location>
        <begin position="37"/>
        <end position="71"/>
    </location>
</feature>
<feature type="compositionally biased region" description="Basic and acidic residues" evidence="1">
    <location>
        <begin position="55"/>
        <end position="66"/>
    </location>
</feature>
<sequence length="121" mass="13950">MTRFEANRYNPSRSVIVERSEANRYNPGRSVVVDRSETNRYNPGRSVVAESVGSVRKEGSDNDGRNTRNLPYSEFLKRRKEGRCFRCGGLFGPGHHCPERSLRMTILAEDEEEETKELRQN</sequence>
<evidence type="ECO:0000256" key="1">
    <source>
        <dbReference type="SAM" id="MobiDB-lite"/>
    </source>
</evidence>
<organism evidence="2 3">
    <name type="scientific">Phaseolus angularis</name>
    <name type="common">Azuki bean</name>
    <name type="synonym">Vigna angularis</name>
    <dbReference type="NCBI Taxonomy" id="3914"/>
    <lineage>
        <taxon>Eukaryota</taxon>
        <taxon>Viridiplantae</taxon>
        <taxon>Streptophyta</taxon>
        <taxon>Embryophyta</taxon>
        <taxon>Tracheophyta</taxon>
        <taxon>Spermatophyta</taxon>
        <taxon>Magnoliopsida</taxon>
        <taxon>eudicotyledons</taxon>
        <taxon>Gunneridae</taxon>
        <taxon>Pentapetalae</taxon>
        <taxon>rosids</taxon>
        <taxon>fabids</taxon>
        <taxon>Fabales</taxon>
        <taxon>Fabaceae</taxon>
        <taxon>Papilionoideae</taxon>
        <taxon>50 kb inversion clade</taxon>
        <taxon>NPAAA clade</taxon>
        <taxon>indigoferoid/millettioid clade</taxon>
        <taxon>Phaseoleae</taxon>
        <taxon>Vigna</taxon>
    </lineage>
</organism>